<dbReference type="EMBL" id="BMAC01000370">
    <property type="protein sequence ID" value="GFP94925.1"/>
    <property type="molecule type" value="Genomic_DNA"/>
</dbReference>
<dbReference type="OrthoDB" id="408631at2759"/>
<keyword evidence="3" id="KW-1185">Reference proteome</keyword>
<reference evidence="2" key="1">
    <citation type="submission" date="2020-07" db="EMBL/GenBank/DDBJ databases">
        <title>Ethylene signaling mediates host invasion by parasitic plants.</title>
        <authorList>
            <person name="Yoshida S."/>
        </authorList>
    </citation>
    <scope>NUCLEOTIDE SEQUENCE</scope>
    <source>
        <strain evidence="2">Okayama</strain>
    </source>
</reference>
<proteinExistence type="predicted"/>
<sequence length="192" mass="20877">MGDIVEDCQGLIQLLSDGSIVRSDPNIRLPRIHVDDDGSALWKDCLYDERHNLHLRLYKPRSPPHAANLPVLYFLHGGGFCLGSRTSPRFHGFCLRLASALQGAGGGGRTTASRRSTGSPPPWTTPPAPFKWLQGQAVLADGADEWLRGGSVDFGRVFIVGDSSGGNLATTWRWSSAADRQVWSRFGFGVTC</sequence>
<dbReference type="InterPro" id="IPR050466">
    <property type="entry name" value="Carboxylest/Gibb_receptor"/>
</dbReference>
<dbReference type="PANTHER" id="PTHR23024:SF406">
    <property type="entry name" value="CARBOXYLESTERASE 15-RELATED"/>
    <property type="match status" value="1"/>
</dbReference>
<evidence type="ECO:0000256" key="1">
    <source>
        <dbReference type="SAM" id="MobiDB-lite"/>
    </source>
</evidence>
<dbReference type="Proteomes" id="UP000653305">
    <property type="component" value="Unassembled WGS sequence"/>
</dbReference>
<gene>
    <name evidence="2" type="ORF">PHJA_001636900</name>
</gene>
<protein>
    <submittedName>
        <fullName evidence="2">Probable carboxylesterase 15</fullName>
    </submittedName>
</protein>
<evidence type="ECO:0000313" key="2">
    <source>
        <dbReference type="EMBL" id="GFP94925.1"/>
    </source>
</evidence>
<comment type="caution">
    <text evidence="2">The sequence shown here is derived from an EMBL/GenBank/DDBJ whole genome shotgun (WGS) entry which is preliminary data.</text>
</comment>
<dbReference type="AlphaFoldDB" id="A0A830CIH3"/>
<name>A0A830CIH3_9LAMI</name>
<dbReference type="PANTHER" id="PTHR23024">
    <property type="entry name" value="ARYLACETAMIDE DEACETYLASE"/>
    <property type="match status" value="1"/>
</dbReference>
<evidence type="ECO:0000313" key="3">
    <source>
        <dbReference type="Proteomes" id="UP000653305"/>
    </source>
</evidence>
<accession>A0A830CIH3</accession>
<organism evidence="2 3">
    <name type="scientific">Phtheirospermum japonicum</name>
    <dbReference type="NCBI Taxonomy" id="374723"/>
    <lineage>
        <taxon>Eukaryota</taxon>
        <taxon>Viridiplantae</taxon>
        <taxon>Streptophyta</taxon>
        <taxon>Embryophyta</taxon>
        <taxon>Tracheophyta</taxon>
        <taxon>Spermatophyta</taxon>
        <taxon>Magnoliopsida</taxon>
        <taxon>eudicotyledons</taxon>
        <taxon>Gunneridae</taxon>
        <taxon>Pentapetalae</taxon>
        <taxon>asterids</taxon>
        <taxon>lamiids</taxon>
        <taxon>Lamiales</taxon>
        <taxon>Orobanchaceae</taxon>
        <taxon>Orobanchaceae incertae sedis</taxon>
        <taxon>Phtheirospermum</taxon>
    </lineage>
</organism>
<dbReference type="SUPFAM" id="SSF53474">
    <property type="entry name" value="alpha/beta-Hydrolases"/>
    <property type="match status" value="1"/>
</dbReference>
<feature type="region of interest" description="Disordered" evidence="1">
    <location>
        <begin position="103"/>
        <end position="127"/>
    </location>
</feature>
<dbReference type="InterPro" id="IPR029058">
    <property type="entry name" value="AB_hydrolase_fold"/>
</dbReference>
<dbReference type="Gene3D" id="3.40.50.1820">
    <property type="entry name" value="alpha/beta hydrolase"/>
    <property type="match status" value="1"/>
</dbReference>